<keyword evidence="1" id="KW-0695">RNA-directed DNA polymerase</keyword>
<accession>A0A8X6YBC1</accession>
<dbReference type="Proteomes" id="UP000886998">
    <property type="component" value="Unassembled WGS sequence"/>
</dbReference>
<dbReference type="OrthoDB" id="6437536at2759"/>
<keyword evidence="1" id="KW-0548">Nucleotidyltransferase</keyword>
<comment type="caution">
    <text evidence="1">The sequence shown here is derived from an EMBL/GenBank/DDBJ whole genome shotgun (WGS) entry which is preliminary data.</text>
</comment>
<keyword evidence="2" id="KW-1185">Reference proteome</keyword>
<protein>
    <submittedName>
        <fullName evidence="1">Reverse transcriptase domain-containing protein</fullName>
    </submittedName>
</protein>
<organism evidence="1 2">
    <name type="scientific">Trichonephila inaurata madagascariensis</name>
    <dbReference type="NCBI Taxonomy" id="2747483"/>
    <lineage>
        <taxon>Eukaryota</taxon>
        <taxon>Metazoa</taxon>
        <taxon>Ecdysozoa</taxon>
        <taxon>Arthropoda</taxon>
        <taxon>Chelicerata</taxon>
        <taxon>Arachnida</taxon>
        <taxon>Araneae</taxon>
        <taxon>Araneomorphae</taxon>
        <taxon>Entelegynae</taxon>
        <taxon>Araneoidea</taxon>
        <taxon>Nephilidae</taxon>
        <taxon>Trichonephila</taxon>
        <taxon>Trichonephila inaurata</taxon>
    </lineage>
</organism>
<evidence type="ECO:0000313" key="2">
    <source>
        <dbReference type="Proteomes" id="UP000886998"/>
    </source>
</evidence>
<dbReference type="GO" id="GO:0003964">
    <property type="term" value="F:RNA-directed DNA polymerase activity"/>
    <property type="evidence" value="ECO:0007669"/>
    <property type="project" value="UniProtKB-KW"/>
</dbReference>
<dbReference type="AlphaFoldDB" id="A0A8X6YBC1"/>
<sequence length="215" mass="24483">MITGVRCLLYTDDLVIWTESPKKQAAQLIHRGLNLALKVLKRCCDENSMKVNLNKKVSVTFCLTHLPLHIDLSYRGHVIPEADSFSYLGEIFDRKLSWRAHTENIVNRVSNRMTIFERLAVSKWSCSNHILNITYKLFILPILTYCCEPLITASRSVTEILKKGQNQALRIITGAVKTIDAMLLTKGKKTLKEHLSRKSPATGKNYYVYPTASPF</sequence>
<reference evidence="1" key="1">
    <citation type="submission" date="2020-08" db="EMBL/GenBank/DDBJ databases">
        <title>Multicomponent nature underlies the extraordinary mechanical properties of spider dragline silk.</title>
        <authorList>
            <person name="Kono N."/>
            <person name="Nakamura H."/>
            <person name="Mori M."/>
            <person name="Yoshida Y."/>
            <person name="Ohtoshi R."/>
            <person name="Malay A.D."/>
            <person name="Moran D.A.P."/>
            <person name="Tomita M."/>
            <person name="Numata K."/>
            <person name="Arakawa K."/>
        </authorList>
    </citation>
    <scope>NUCLEOTIDE SEQUENCE</scope>
</reference>
<gene>
    <name evidence="1" type="primary">HNAJ_LOCUS13431</name>
    <name evidence="1" type="ORF">TNIN_419551</name>
</gene>
<proteinExistence type="predicted"/>
<evidence type="ECO:0000313" key="1">
    <source>
        <dbReference type="EMBL" id="GFY66449.1"/>
    </source>
</evidence>
<dbReference type="EMBL" id="BMAV01016048">
    <property type="protein sequence ID" value="GFY66449.1"/>
    <property type="molecule type" value="Genomic_DNA"/>
</dbReference>
<keyword evidence="1" id="KW-0808">Transferase</keyword>
<name>A0A8X6YBC1_9ARAC</name>